<dbReference type="Pfam" id="PF02776">
    <property type="entry name" value="TPP_enzyme_N"/>
    <property type="match status" value="1"/>
</dbReference>
<reference evidence="7" key="1">
    <citation type="submission" date="2022-01" db="EMBL/GenBank/DDBJ databases">
        <authorList>
            <person name="Criscuolo A."/>
        </authorList>
    </citation>
    <scope>NUCLEOTIDE SEQUENCE</scope>
    <source>
        <strain evidence="7">CIP111892</strain>
    </source>
</reference>
<keyword evidence="2 3" id="KW-0786">Thiamine pyrophosphate</keyword>
<dbReference type="InterPro" id="IPR000399">
    <property type="entry name" value="TPP-bd_CS"/>
</dbReference>
<dbReference type="Gene3D" id="3.40.50.970">
    <property type="match status" value="2"/>
</dbReference>
<evidence type="ECO:0000256" key="1">
    <source>
        <dbReference type="ARBA" id="ARBA00007812"/>
    </source>
</evidence>
<keyword evidence="8" id="KW-1185">Reference proteome</keyword>
<dbReference type="InterPro" id="IPR029035">
    <property type="entry name" value="DHS-like_NAD/FAD-binding_dom"/>
</dbReference>
<sequence length="704" mass="75499">MERIRLTTAQALVKFLDQQYVDFGSGPERFIHGIFTVFGHGNVLGLGQALQEAPIGLTVYQGRNEQGMVHAATAFAKQSRRRRIMACTASVGPGSANMLTAAATATANQIPVLLLPGDTFATRQPDPVLQQMEHTYNLSITVNDAFKAVSKYWDRIYRPEQLMTALLNAMRVLTDQADTGAVTIALPQDVQGEAWDYPLEFFKRRVHRVAPRLPRPDEIAAAAELIAGKQRPLLICGGGVRYSDAGAELRAFAEKFAIPFGETQAGKSAVASSFAYNLGGIGVTGNGCANMLAREADLVIGVGTRFTDFTTGSKSLFAHPEAEFLTLNASPYHAAKLDALAVVCDAAEGLKALSAALEERGYRSAYTDEIVSAKKTWEAERTRLAGVEYTGEIGGLQAAYGVLEGSVEEAGAMDSVKEAGAMEDGVKEAGAVDGVKEAGGMEDSTRAAARLGDLFVPEVAGHLDDKLPEYAEVLNTSLTQTQVLGIINESIPEDAIVIGAAGSLPGDMQRMWNSAVPDTYHMEYGFSCMGYEIAGALGIKLAEPEREVYALVGDGSYQMLHSELVTSLQENKKINVILLDNAGFGCINNLQMEQGLDSMATEFRHRGQDGGLSGGLMVIDYAASAAGYGVKTFRAATVEELRNALAEARRAERSTLIDIKVLPKTMTHGYGSWWHVGVPEVSGSEAVQAAYVQKQGQLEKARSY</sequence>
<accession>A0ABN8H2U7</accession>
<dbReference type="RefSeq" id="WP_236336541.1">
    <property type="nucleotide sequence ID" value="NZ_CAKMMG010000009.1"/>
</dbReference>
<dbReference type="InterPro" id="IPR012001">
    <property type="entry name" value="Thiamin_PyroP_enz_TPP-bd_dom"/>
</dbReference>
<gene>
    <name evidence="7" type="primary">iolD</name>
    <name evidence="7" type="ORF">PAECIP111892_04688</name>
</gene>
<keyword evidence="7" id="KW-0378">Hydrolase</keyword>
<dbReference type="InterPro" id="IPR011766">
    <property type="entry name" value="TPP_enzyme_TPP-bd"/>
</dbReference>
<feature type="domain" description="Thiamine pyrophosphate enzyme N-terminal TPP-binding" evidence="6">
    <location>
        <begin position="34"/>
        <end position="131"/>
    </location>
</feature>
<comment type="similarity">
    <text evidence="1 3">Belongs to the TPP enzyme family.</text>
</comment>
<evidence type="ECO:0000313" key="7">
    <source>
        <dbReference type="EMBL" id="CAH1219212.1"/>
    </source>
</evidence>
<dbReference type="EC" id="3.7.1.22" evidence="7"/>
<evidence type="ECO:0000259" key="5">
    <source>
        <dbReference type="Pfam" id="PF02775"/>
    </source>
</evidence>
<dbReference type="PROSITE" id="PS00187">
    <property type="entry name" value="TPP_ENZYMES"/>
    <property type="match status" value="1"/>
</dbReference>
<evidence type="ECO:0000256" key="3">
    <source>
        <dbReference type="RuleBase" id="RU362132"/>
    </source>
</evidence>
<feature type="domain" description="Thiamine pyrophosphate enzyme central" evidence="4">
    <location>
        <begin position="219"/>
        <end position="353"/>
    </location>
</feature>
<feature type="domain" description="Thiamine pyrophosphate enzyme TPP-binding" evidence="5">
    <location>
        <begin position="501"/>
        <end position="659"/>
    </location>
</feature>
<dbReference type="Gene3D" id="3.40.50.1220">
    <property type="entry name" value="TPP-binding domain"/>
    <property type="match status" value="1"/>
</dbReference>
<dbReference type="InterPro" id="IPR045229">
    <property type="entry name" value="TPP_enz"/>
</dbReference>
<organism evidence="7 8">
    <name type="scientific">Paenibacillus auburnensis</name>
    <dbReference type="NCBI Taxonomy" id="2905649"/>
    <lineage>
        <taxon>Bacteria</taxon>
        <taxon>Bacillati</taxon>
        <taxon>Bacillota</taxon>
        <taxon>Bacilli</taxon>
        <taxon>Bacillales</taxon>
        <taxon>Paenibacillaceae</taxon>
        <taxon>Paenibacillus</taxon>
    </lineage>
</organism>
<evidence type="ECO:0000259" key="4">
    <source>
        <dbReference type="Pfam" id="PF00205"/>
    </source>
</evidence>
<dbReference type="Pfam" id="PF00205">
    <property type="entry name" value="TPP_enzyme_M"/>
    <property type="match status" value="1"/>
</dbReference>
<proteinExistence type="inferred from homology"/>
<dbReference type="SUPFAM" id="SSF52518">
    <property type="entry name" value="Thiamin diphosphate-binding fold (THDP-binding)"/>
    <property type="match status" value="2"/>
</dbReference>
<dbReference type="InterPro" id="IPR030817">
    <property type="entry name" value="Myo_inos_IolD"/>
</dbReference>
<dbReference type="SUPFAM" id="SSF52467">
    <property type="entry name" value="DHS-like NAD/FAD-binding domain"/>
    <property type="match status" value="1"/>
</dbReference>
<name>A0ABN8H2U7_9BACL</name>
<dbReference type="Pfam" id="PF02775">
    <property type="entry name" value="TPP_enzyme_C"/>
    <property type="match status" value="1"/>
</dbReference>
<evidence type="ECO:0000259" key="6">
    <source>
        <dbReference type="Pfam" id="PF02776"/>
    </source>
</evidence>
<dbReference type="Proteomes" id="UP000838324">
    <property type="component" value="Unassembled WGS sequence"/>
</dbReference>
<dbReference type="CDD" id="cd07035">
    <property type="entry name" value="TPP_PYR_POX_like"/>
    <property type="match status" value="1"/>
</dbReference>
<comment type="caution">
    <text evidence="7">The sequence shown here is derived from an EMBL/GenBank/DDBJ whole genome shotgun (WGS) entry which is preliminary data.</text>
</comment>
<dbReference type="PANTHER" id="PTHR18968">
    <property type="entry name" value="THIAMINE PYROPHOSPHATE ENZYMES"/>
    <property type="match status" value="1"/>
</dbReference>
<dbReference type="CDD" id="cd02003">
    <property type="entry name" value="TPP_IolD"/>
    <property type="match status" value="1"/>
</dbReference>
<evidence type="ECO:0000313" key="8">
    <source>
        <dbReference type="Proteomes" id="UP000838324"/>
    </source>
</evidence>
<dbReference type="InterPro" id="IPR012000">
    <property type="entry name" value="Thiamin_PyroP_enz_cen_dom"/>
</dbReference>
<dbReference type="PANTHER" id="PTHR18968:SF9">
    <property type="entry name" value="3D-(3,5_4)-TRIHYDROXYCYCLOHEXANE-1,2-DIONE HYDROLASE"/>
    <property type="match status" value="1"/>
</dbReference>
<evidence type="ECO:0000256" key="2">
    <source>
        <dbReference type="ARBA" id="ARBA00023052"/>
    </source>
</evidence>
<dbReference type="EMBL" id="CAKMMG010000009">
    <property type="protein sequence ID" value="CAH1219212.1"/>
    <property type="molecule type" value="Genomic_DNA"/>
</dbReference>
<dbReference type="GO" id="GO:0102481">
    <property type="term" value="F:3D-(3,5/4)-trihydroxycyclohexane-1,2-dione hydrolase activity"/>
    <property type="evidence" value="ECO:0007669"/>
    <property type="project" value="UniProtKB-EC"/>
</dbReference>
<protein>
    <submittedName>
        <fullName evidence="7">3D-(3,5/4)-trihydroxycyclohexane-1,2-dione hydrolase</fullName>
        <ecNumber evidence="7">3.7.1.22</ecNumber>
    </submittedName>
</protein>
<dbReference type="InterPro" id="IPR029061">
    <property type="entry name" value="THDP-binding"/>
</dbReference>
<dbReference type="NCBIfam" id="TIGR04377">
    <property type="entry name" value="myo_inos_iolD"/>
    <property type="match status" value="1"/>
</dbReference>